<reference evidence="1 2" key="1">
    <citation type="journal article" date="2015" name="Genome Biol. Evol.">
        <title>Comparative Genomics of a Bacterivorous Green Alga Reveals Evolutionary Causalities and Consequences of Phago-Mixotrophic Mode of Nutrition.</title>
        <authorList>
            <person name="Burns J.A."/>
            <person name="Paasch A."/>
            <person name="Narechania A."/>
            <person name="Kim E."/>
        </authorList>
    </citation>
    <scope>NUCLEOTIDE SEQUENCE [LARGE SCALE GENOMIC DNA]</scope>
    <source>
        <strain evidence="1 2">PLY_AMNH</strain>
    </source>
</reference>
<evidence type="ECO:0000313" key="1">
    <source>
        <dbReference type="EMBL" id="KAK3252919.1"/>
    </source>
</evidence>
<protein>
    <submittedName>
        <fullName evidence="1">Uncharacterized protein</fullName>
    </submittedName>
</protein>
<keyword evidence="2" id="KW-1185">Reference proteome</keyword>
<dbReference type="Proteomes" id="UP001190700">
    <property type="component" value="Unassembled WGS sequence"/>
</dbReference>
<dbReference type="EMBL" id="LGRX02025097">
    <property type="protein sequence ID" value="KAK3252919.1"/>
    <property type="molecule type" value="Genomic_DNA"/>
</dbReference>
<comment type="caution">
    <text evidence="1">The sequence shown here is derived from an EMBL/GenBank/DDBJ whole genome shotgun (WGS) entry which is preliminary data.</text>
</comment>
<accession>A0AAE0CEQ3</accession>
<dbReference type="AlphaFoldDB" id="A0AAE0CEQ3"/>
<evidence type="ECO:0000313" key="2">
    <source>
        <dbReference type="Proteomes" id="UP001190700"/>
    </source>
</evidence>
<proteinExistence type="predicted"/>
<organism evidence="1 2">
    <name type="scientific">Cymbomonas tetramitiformis</name>
    <dbReference type="NCBI Taxonomy" id="36881"/>
    <lineage>
        <taxon>Eukaryota</taxon>
        <taxon>Viridiplantae</taxon>
        <taxon>Chlorophyta</taxon>
        <taxon>Pyramimonadophyceae</taxon>
        <taxon>Pyramimonadales</taxon>
        <taxon>Pyramimonadaceae</taxon>
        <taxon>Cymbomonas</taxon>
    </lineage>
</organism>
<name>A0AAE0CEQ3_9CHLO</name>
<sequence length="87" mass="10123">MTRWRKTYDAYAQQHRTIQSCEDRLVTAKHEQAACEEKTAKLSQAHEQRYALHTAEMQAEVKKVTDMLSKTQERLEVCAHFATSRAL</sequence>
<gene>
    <name evidence="1" type="ORF">CYMTET_37801</name>
</gene>